<proteinExistence type="predicted"/>
<protein>
    <submittedName>
        <fullName evidence="1">Uncharacterized protein</fullName>
    </submittedName>
</protein>
<evidence type="ECO:0000313" key="1">
    <source>
        <dbReference type="EnsemblMetazoa" id="tetur11g04900.1"/>
    </source>
</evidence>
<keyword evidence="2" id="KW-1185">Reference proteome</keyword>
<reference evidence="1" key="2">
    <citation type="submission" date="2015-06" db="UniProtKB">
        <authorList>
            <consortium name="EnsemblMetazoa"/>
        </authorList>
    </citation>
    <scope>IDENTIFICATION</scope>
</reference>
<evidence type="ECO:0000313" key="2">
    <source>
        <dbReference type="Proteomes" id="UP000015104"/>
    </source>
</evidence>
<reference evidence="2" key="1">
    <citation type="submission" date="2011-08" db="EMBL/GenBank/DDBJ databases">
        <authorList>
            <person name="Rombauts S."/>
        </authorList>
    </citation>
    <scope>NUCLEOTIDE SEQUENCE</scope>
    <source>
        <strain evidence="2">London</strain>
    </source>
</reference>
<dbReference type="HOGENOM" id="CLU_3421547_0_0_1"/>
<name>T1KHM1_TETUR</name>
<dbReference type="AlphaFoldDB" id="T1KHM1"/>
<sequence length="24" mass="2826">MMVTVNTWSVGETINPFQILRNQF</sequence>
<dbReference type="EnsemblMetazoa" id="tetur11g04900.1">
    <property type="protein sequence ID" value="tetur11g04900.1"/>
    <property type="gene ID" value="tetur11g04900"/>
</dbReference>
<dbReference type="EMBL" id="CAEY01000076">
    <property type="status" value="NOT_ANNOTATED_CDS"/>
    <property type="molecule type" value="Genomic_DNA"/>
</dbReference>
<dbReference type="Proteomes" id="UP000015104">
    <property type="component" value="Unassembled WGS sequence"/>
</dbReference>
<accession>T1KHM1</accession>
<organism evidence="1 2">
    <name type="scientific">Tetranychus urticae</name>
    <name type="common">Two-spotted spider mite</name>
    <dbReference type="NCBI Taxonomy" id="32264"/>
    <lineage>
        <taxon>Eukaryota</taxon>
        <taxon>Metazoa</taxon>
        <taxon>Ecdysozoa</taxon>
        <taxon>Arthropoda</taxon>
        <taxon>Chelicerata</taxon>
        <taxon>Arachnida</taxon>
        <taxon>Acari</taxon>
        <taxon>Acariformes</taxon>
        <taxon>Trombidiformes</taxon>
        <taxon>Prostigmata</taxon>
        <taxon>Eleutherengona</taxon>
        <taxon>Raphignathae</taxon>
        <taxon>Tetranychoidea</taxon>
        <taxon>Tetranychidae</taxon>
        <taxon>Tetranychus</taxon>
    </lineage>
</organism>